<dbReference type="RefSeq" id="WP_036831562.1">
    <property type="nucleotide sequence ID" value="NZ_AVPG01000001.1"/>
</dbReference>
<dbReference type="OrthoDB" id="2968867at2"/>
<evidence type="ECO:0000313" key="2">
    <source>
        <dbReference type="Proteomes" id="UP000030401"/>
    </source>
</evidence>
<dbReference type="STRING" id="1385512.N784_02225"/>
<sequence>MLTAKDQLTLLKDLLSEHAEDCCGTVAECQQIQRLVRFLIANNKVEDEQVQQILPAIYQYSLQAETSSNLNEHIVANQQQLNGWASSIEDLKYL</sequence>
<dbReference type="eggNOG" id="ENOG5032YZY">
    <property type="taxonomic scope" value="Bacteria"/>
</dbReference>
<proteinExistence type="predicted"/>
<accession>A0A0A5GDG8</accession>
<evidence type="ECO:0008006" key="3">
    <source>
        <dbReference type="Google" id="ProtNLM"/>
    </source>
</evidence>
<dbReference type="EMBL" id="AVPG01000001">
    <property type="protein sequence ID" value="KGX89165.1"/>
    <property type="molecule type" value="Genomic_DNA"/>
</dbReference>
<name>A0A0A5GDG8_9BACI</name>
<organism evidence="1 2">
    <name type="scientific">Pontibacillus litoralis JSM 072002</name>
    <dbReference type="NCBI Taxonomy" id="1385512"/>
    <lineage>
        <taxon>Bacteria</taxon>
        <taxon>Bacillati</taxon>
        <taxon>Bacillota</taxon>
        <taxon>Bacilli</taxon>
        <taxon>Bacillales</taxon>
        <taxon>Bacillaceae</taxon>
        <taxon>Pontibacillus</taxon>
    </lineage>
</organism>
<comment type="caution">
    <text evidence="1">The sequence shown here is derived from an EMBL/GenBank/DDBJ whole genome shotgun (WGS) entry which is preliminary data.</text>
</comment>
<dbReference type="AlphaFoldDB" id="A0A0A5GDG8"/>
<dbReference type="Proteomes" id="UP000030401">
    <property type="component" value="Unassembled WGS sequence"/>
</dbReference>
<protein>
    <recommendedName>
        <fullName evidence="3">YtzH-like protein</fullName>
    </recommendedName>
</protein>
<dbReference type="InterPro" id="IPR025547">
    <property type="entry name" value="YtzH"/>
</dbReference>
<reference evidence="1 2" key="1">
    <citation type="submission" date="2013-08" db="EMBL/GenBank/DDBJ databases">
        <authorList>
            <person name="Huang J."/>
            <person name="Wang G."/>
        </authorList>
    </citation>
    <scope>NUCLEOTIDE SEQUENCE [LARGE SCALE GENOMIC DNA]</scope>
    <source>
        <strain evidence="1 2">JSM 072002</strain>
    </source>
</reference>
<evidence type="ECO:0000313" key="1">
    <source>
        <dbReference type="EMBL" id="KGX89165.1"/>
    </source>
</evidence>
<keyword evidence="2" id="KW-1185">Reference proteome</keyword>
<gene>
    <name evidence="1" type="ORF">N784_02225</name>
</gene>
<dbReference type="Pfam" id="PF14165">
    <property type="entry name" value="YtzH"/>
    <property type="match status" value="1"/>
</dbReference>